<dbReference type="AlphaFoldDB" id="A0A0L0NSN8"/>
<proteinExistence type="predicted"/>
<dbReference type="VEuPathDB" id="FungiDB:QG37_06989"/>
<evidence type="ECO:0000313" key="1">
    <source>
        <dbReference type="EMBL" id="KND96690.1"/>
    </source>
</evidence>
<dbReference type="Proteomes" id="UP000037122">
    <property type="component" value="Unassembled WGS sequence"/>
</dbReference>
<accession>A0A0L0NSN8</accession>
<sequence>MLDGVFVKRLDGRIALVYILPGTAVISTALDPIGDAQEESVNEEVQGLKWICGGSGVQCGEV</sequence>
<comment type="caution">
    <text evidence="1">The sequence shown here is derived from an EMBL/GenBank/DDBJ whole genome shotgun (WGS) entry which is preliminary data.</text>
</comment>
<organism evidence="1 2">
    <name type="scientific">Candidozyma auris</name>
    <name type="common">Yeast</name>
    <name type="synonym">Candida auris</name>
    <dbReference type="NCBI Taxonomy" id="498019"/>
    <lineage>
        <taxon>Eukaryota</taxon>
        <taxon>Fungi</taxon>
        <taxon>Dikarya</taxon>
        <taxon>Ascomycota</taxon>
        <taxon>Saccharomycotina</taxon>
        <taxon>Pichiomycetes</taxon>
        <taxon>Metschnikowiaceae</taxon>
        <taxon>Candidozyma</taxon>
    </lineage>
</organism>
<protein>
    <submittedName>
        <fullName evidence="1">Uncharacterized protein</fullName>
    </submittedName>
</protein>
<dbReference type="EMBL" id="LGST01000051">
    <property type="protein sequence ID" value="KND96690.1"/>
    <property type="molecule type" value="Genomic_DNA"/>
</dbReference>
<evidence type="ECO:0000313" key="2">
    <source>
        <dbReference type="Proteomes" id="UP000037122"/>
    </source>
</evidence>
<gene>
    <name evidence="1" type="ORF">QG37_06989</name>
</gene>
<reference evidence="2" key="1">
    <citation type="journal article" date="2015" name="BMC Genomics">
        <title>Draft genome of a commonly misdiagnosed multidrug resistant pathogen Candida auris.</title>
        <authorList>
            <person name="Chatterjee S."/>
            <person name="Alampalli S.V."/>
            <person name="Nageshan R.K."/>
            <person name="Chettiar S.T."/>
            <person name="Joshi S."/>
            <person name="Tatu U.S."/>
        </authorList>
    </citation>
    <scope>NUCLEOTIDE SEQUENCE [LARGE SCALE GENOMIC DNA]</scope>
    <source>
        <strain evidence="2">6684</strain>
    </source>
</reference>
<name>A0A0L0NSN8_CANAR</name>